<evidence type="ECO:0000256" key="1">
    <source>
        <dbReference type="SAM" id="MobiDB-lite"/>
    </source>
</evidence>
<accession>A0A6I3J631</accession>
<keyword evidence="4" id="KW-1185">Reference proteome</keyword>
<evidence type="ECO:0000313" key="4">
    <source>
        <dbReference type="Proteomes" id="UP000433406"/>
    </source>
</evidence>
<dbReference type="Proteomes" id="UP000433406">
    <property type="component" value="Unassembled WGS sequence"/>
</dbReference>
<dbReference type="EMBL" id="WLCI01000006">
    <property type="protein sequence ID" value="MTB94862.1"/>
    <property type="molecule type" value="Genomic_DNA"/>
</dbReference>
<feature type="compositionally biased region" description="Low complexity" evidence="1">
    <location>
        <begin position="8"/>
        <end position="29"/>
    </location>
</feature>
<evidence type="ECO:0000256" key="2">
    <source>
        <dbReference type="SAM" id="Phobius"/>
    </source>
</evidence>
<keyword evidence="2" id="KW-1133">Transmembrane helix</keyword>
<comment type="caution">
    <text evidence="3">The sequence shown here is derived from an EMBL/GenBank/DDBJ whole genome shotgun (WGS) entry which is preliminary data.</text>
</comment>
<reference evidence="3 4" key="1">
    <citation type="submission" date="2019-10" db="EMBL/GenBank/DDBJ databases">
        <title>Nocardioides novel species isolated from the excrement of Marmot.</title>
        <authorList>
            <person name="Zhang G."/>
        </authorList>
    </citation>
    <scope>NUCLEOTIDE SEQUENCE [LARGE SCALE GENOMIC DNA]</scope>
    <source>
        <strain evidence="4">zg-579</strain>
    </source>
</reference>
<organism evidence="3 4">
    <name type="scientific">Nocardioides marmotae</name>
    <dbReference type="NCBI Taxonomy" id="2663857"/>
    <lineage>
        <taxon>Bacteria</taxon>
        <taxon>Bacillati</taxon>
        <taxon>Actinomycetota</taxon>
        <taxon>Actinomycetes</taxon>
        <taxon>Propionibacteriales</taxon>
        <taxon>Nocardioidaceae</taxon>
        <taxon>Nocardioides</taxon>
    </lineage>
</organism>
<feature type="transmembrane region" description="Helical" evidence="2">
    <location>
        <begin position="43"/>
        <end position="64"/>
    </location>
</feature>
<evidence type="ECO:0000313" key="3">
    <source>
        <dbReference type="EMBL" id="MTB94862.1"/>
    </source>
</evidence>
<feature type="region of interest" description="Disordered" evidence="1">
    <location>
        <begin position="1"/>
        <end position="39"/>
    </location>
</feature>
<gene>
    <name evidence="3" type="ORF">GGQ22_07170</name>
</gene>
<dbReference type="AlphaFoldDB" id="A0A6I3J631"/>
<protein>
    <submittedName>
        <fullName evidence="3">Uncharacterized protein</fullName>
    </submittedName>
</protein>
<sequence>MNHESSAEPRAATEPTAPTAPTEPTEPTGPARPAPPRTEGRSLWPLVALLAVLVVGLSAALVVVRAGEDDRPRAQVGQLFDVPFAEDDLPHYGQVLLPWARTKAGAGAPREELPDLLGAEANVRAPEGGRFVRVEVKLEEDYSIPLSSIGRPYAQETEVVLRADGRDYPLSGPDGLVLDPDGPFQQGGGVWVAVDGNPTELEVRVTVDGLTQVVHASDGAVESGQAAGLGELPSQEQLAEREAIPCGTPRRLDDSGLRVNFRPDLECRVQLTLRTPYVDGLGWAEEGREFLVVHVARPRRVSLVSGRGEATRFWDDEALEFSARLGDAEPLRPAANVNALNEGLLTISDPDDPDQLVFDVAAGKPAPDLRFDYQGQAVDGEPFVRERRPVHFRWTIPGGDLS</sequence>
<dbReference type="RefSeq" id="WP_154614558.1">
    <property type="nucleotide sequence ID" value="NZ_CP053660.1"/>
</dbReference>
<name>A0A6I3J631_9ACTN</name>
<keyword evidence="2" id="KW-0812">Transmembrane</keyword>
<keyword evidence="2" id="KW-0472">Membrane</keyword>
<proteinExistence type="predicted"/>